<evidence type="ECO:0000313" key="2">
    <source>
        <dbReference type="Proteomes" id="UP000054538"/>
    </source>
</evidence>
<reference evidence="1 2" key="1">
    <citation type="submission" date="2014-04" db="EMBL/GenBank/DDBJ databases">
        <authorList>
            <consortium name="DOE Joint Genome Institute"/>
            <person name="Kuo A."/>
            <person name="Kohler A."/>
            <person name="Jargeat P."/>
            <person name="Nagy L.G."/>
            <person name="Floudas D."/>
            <person name="Copeland A."/>
            <person name="Barry K.W."/>
            <person name="Cichocki N."/>
            <person name="Veneault-Fourrey C."/>
            <person name="LaButti K."/>
            <person name="Lindquist E.A."/>
            <person name="Lipzen A."/>
            <person name="Lundell T."/>
            <person name="Morin E."/>
            <person name="Murat C."/>
            <person name="Sun H."/>
            <person name="Tunlid A."/>
            <person name="Henrissat B."/>
            <person name="Grigoriev I.V."/>
            <person name="Hibbett D.S."/>
            <person name="Martin F."/>
            <person name="Nordberg H.P."/>
            <person name="Cantor M.N."/>
            <person name="Hua S.X."/>
        </authorList>
    </citation>
    <scope>NUCLEOTIDE SEQUENCE [LARGE SCALE GENOMIC DNA]</scope>
    <source>
        <strain evidence="1 2">Ve08.2h10</strain>
    </source>
</reference>
<sequence>AQMMKDWTSSIYALFEPVLEVDSHGIHKFTCSACGCKVKIQHYLDMKDAQLTGNMLLHVKICWGTEVL</sequence>
<dbReference type="EMBL" id="KN829718">
    <property type="protein sequence ID" value="KIK73465.1"/>
    <property type="molecule type" value="Genomic_DNA"/>
</dbReference>
<dbReference type="Proteomes" id="UP000054538">
    <property type="component" value="Unassembled WGS sequence"/>
</dbReference>
<evidence type="ECO:0000313" key="1">
    <source>
        <dbReference type="EMBL" id="KIK73465.1"/>
    </source>
</evidence>
<dbReference type="InParanoid" id="A0A0D0D8Q7"/>
<protein>
    <submittedName>
        <fullName evidence="1">Uncharacterized protein</fullName>
    </submittedName>
</protein>
<organism evidence="1 2">
    <name type="scientific">Paxillus rubicundulus Ve08.2h10</name>
    <dbReference type="NCBI Taxonomy" id="930991"/>
    <lineage>
        <taxon>Eukaryota</taxon>
        <taxon>Fungi</taxon>
        <taxon>Dikarya</taxon>
        <taxon>Basidiomycota</taxon>
        <taxon>Agaricomycotina</taxon>
        <taxon>Agaricomycetes</taxon>
        <taxon>Agaricomycetidae</taxon>
        <taxon>Boletales</taxon>
        <taxon>Paxilineae</taxon>
        <taxon>Paxillaceae</taxon>
        <taxon>Paxillus</taxon>
    </lineage>
</organism>
<proteinExistence type="predicted"/>
<dbReference type="AlphaFoldDB" id="A0A0D0D8Q7"/>
<feature type="non-terminal residue" evidence="1">
    <location>
        <position position="1"/>
    </location>
</feature>
<feature type="non-terminal residue" evidence="1">
    <location>
        <position position="68"/>
    </location>
</feature>
<name>A0A0D0D8Q7_9AGAM</name>
<dbReference type="HOGENOM" id="CLU_2801022_0_0_1"/>
<keyword evidence="2" id="KW-1185">Reference proteome</keyword>
<gene>
    <name evidence="1" type="ORF">PAXRUDRAFT_97614</name>
</gene>
<dbReference type="OrthoDB" id="2677917at2759"/>
<reference evidence="2" key="2">
    <citation type="submission" date="2015-01" db="EMBL/GenBank/DDBJ databases">
        <title>Evolutionary Origins and Diversification of the Mycorrhizal Mutualists.</title>
        <authorList>
            <consortium name="DOE Joint Genome Institute"/>
            <consortium name="Mycorrhizal Genomics Consortium"/>
            <person name="Kohler A."/>
            <person name="Kuo A."/>
            <person name="Nagy L.G."/>
            <person name="Floudas D."/>
            <person name="Copeland A."/>
            <person name="Barry K.W."/>
            <person name="Cichocki N."/>
            <person name="Veneault-Fourrey C."/>
            <person name="LaButti K."/>
            <person name="Lindquist E.A."/>
            <person name="Lipzen A."/>
            <person name="Lundell T."/>
            <person name="Morin E."/>
            <person name="Murat C."/>
            <person name="Riley R."/>
            <person name="Ohm R."/>
            <person name="Sun H."/>
            <person name="Tunlid A."/>
            <person name="Henrissat B."/>
            <person name="Grigoriev I.V."/>
            <person name="Hibbett D.S."/>
            <person name="Martin F."/>
        </authorList>
    </citation>
    <scope>NUCLEOTIDE SEQUENCE [LARGE SCALE GENOMIC DNA]</scope>
    <source>
        <strain evidence="2">Ve08.2h10</strain>
    </source>
</reference>
<accession>A0A0D0D8Q7</accession>